<dbReference type="PANTHER" id="PTHR43625">
    <property type="entry name" value="AFLATOXIN B1 ALDEHYDE REDUCTASE"/>
    <property type="match status" value="1"/>
</dbReference>
<dbReference type="GO" id="GO:0005737">
    <property type="term" value="C:cytoplasm"/>
    <property type="evidence" value="ECO:0007669"/>
    <property type="project" value="TreeGrafter"/>
</dbReference>
<evidence type="ECO:0000313" key="4">
    <source>
        <dbReference type="Proteomes" id="UP001140510"/>
    </source>
</evidence>
<dbReference type="Gene3D" id="3.20.20.100">
    <property type="entry name" value="NADP-dependent oxidoreductase domain"/>
    <property type="match status" value="1"/>
</dbReference>
<comment type="caution">
    <text evidence="3">The sequence shown here is derived from an EMBL/GenBank/DDBJ whole genome shotgun (WGS) entry which is preliminary data.</text>
</comment>
<dbReference type="PROSITE" id="PS50890">
    <property type="entry name" value="PUA"/>
    <property type="match status" value="1"/>
</dbReference>
<proteinExistence type="predicted"/>
<dbReference type="AlphaFoldDB" id="A0A9W9D5M7"/>
<protein>
    <recommendedName>
        <fullName evidence="2">NADP-dependent oxidoreductase domain-containing protein</fullName>
    </recommendedName>
</protein>
<keyword evidence="1" id="KW-0560">Oxidoreductase</keyword>
<dbReference type="SUPFAM" id="SSF51430">
    <property type="entry name" value="NAD(P)-linked oxidoreductase"/>
    <property type="match status" value="1"/>
</dbReference>
<keyword evidence="4" id="KW-1185">Reference proteome</keyword>
<dbReference type="Proteomes" id="UP001140510">
    <property type="component" value="Unassembled WGS sequence"/>
</dbReference>
<accession>A0A9W9D5M7</accession>
<feature type="domain" description="NADP-dependent oxidoreductase" evidence="2">
    <location>
        <begin position="15"/>
        <end position="304"/>
    </location>
</feature>
<dbReference type="PANTHER" id="PTHR43625:SF78">
    <property type="entry name" value="PYRIDOXAL REDUCTASE-RELATED"/>
    <property type="match status" value="1"/>
</dbReference>
<dbReference type="InterPro" id="IPR050791">
    <property type="entry name" value="Aldo-Keto_reductase"/>
</dbReference>
<dbReference type="EMBL" id="JAPEVA010000060">
    <property type="protein sequence ID" value="KAJ4402574.1"/>
    <property type="molecule type" value="Genomic_DNA"/>
</dbReference>
<organism evidence="3 4">
    <name type="scientific">Didymella pomorum</name>
    <dbReference type="NCBI Taxonomy" id="749634"/>
    <lineage>
        <taxon>Eukaryota</taxon>
        <taxon>Fungi</taxon>
        <taxon>Dikarya</taxon>
        <taxon>Ascomycota</taxon>
        <taxon>Pezizomycotina</taxon>
        <taxon>Dothideomycetes</taxon>
        <taxon>Pleosporomycetidae</taxon>
        <taxon>Pleosporales</taxon>
        <taxon>Pleosporineae</taxon>
        <taxon>Didymellaceae</taxon>
        <taxon>Didymella</taxon>
    </lineage>
</organism>
<dbReference type="OrthoDB" id="37537at2759"/>
<evidence type="ECO:0000259" key="2">
    <source>
        <dbReference type="Pfam" id="PF00248"/>
    </source>
</evidence>
<dbReference type="InterPro" id="IPR023210">
    <property type="entry name" value="NADP_OxRdtase_dom"/>
</dbReference>
<evidence type="ECO:0000313" key="3">
    <source>
        <dbReference type="EMBL" id="KAJ4402574.1"/>
    </source>
</evidence>
<sequence>MSTKQMINGCPLGQVGYGLMSLTLPWAPVDYDSACRCLKKALESGANLWNGGIHYGTPDANSLHLLRHYFQRHPEDAEKVVISIKGALGPTREPRGSPEAIRASVDEAYQVLKDIKTIDVFEMARVDPNVPIETSVQVLAELVAEGKIGGIGLSEVSAATIRRANAAHKIAAVEIELSLFTPDPIYSGIMDTCAELNIPVAAYSPLGRGLLTGTYRTHSDIPANDFRHMLARFKPEAFEQNAKLVEAVDKFAQRKGMTSAQAAIAWVVCQGAIPIPGSSNVERVEANSRALELTKEDREELESLRRQFPIVGERYGGVHEKYLNA</sequence>
<dbReference type="GO" id="GO:0016491">
    <property type="term" value="F:oxidoreductase activity"/>
    <property type="evidence" value="ECO:0007669"/>
    <property type="project" value="UniProtKB-KW"/>
</dbReference>
<evidence type="ECO:0000256" key="1">
    <source>
        <dbReference type="ARBA" id="ARBA00023002"/>
    </source>
</evidence>
<dbReference type="Pfam" id="PF00248">
    <property type="entry name" value="Aldo_ket_red"/>
    <property type="match status" value="1"/>
</dbReference>
<dbReference type="CDD" id="cd19077">
    <property type="entry name" value="AKR_AKR8A1-2"/>
    <property type="match status" value="1"/>
</dbReference>
<name>A0A9W9D5M7_9PLEO</name>
<reference evidence="3" key="1">
    <citation type="submission" date="2022-10" db="EMBL/GenBank/DDBJ databases">
        <title>Tapping the CABI collections for fungal endophytes: first genome assemblies for Collariella, Neodidymelliopsis, Ascochyta clinopodiicola, Didymella pomorum, Didymosphaeria variabile, Neocosmospora piperis and Neocucurbitaria cava.</title>
        <authorList>
            <person name="Hill R."/>
        </authorList>
    </citation>
    <scope>NUCLEOTIDE SEQUENCE</scope>
    <source>
        <strain evidence="3">IMI 355091</strain>
    </source>
</reference>
<gene>
    <name evidence="3" type="ORF">N0V91_007112</name>
</gene>
<dbReference type="InterPro" id="IPR036812">
    <property type="entry name" value="NAD(P)_OxRdtase_dom_sf"/>
</dbReference>